<dbReference type="Proteomes" id="UP001292079">
    <property type="component" value="Unassembled WGS sequence"/>
</dbReference>
<comment type="caution">
    <text evidence="2">The sequence shown here is derived from an EMBL/GenBank/DDBJ whole genome shotgun (WGS) entry which is preliminary data.</text>
</comment>
<organism evidence="2 3">
    <name type="scientific">Schistosoma mekongi</name>
    <name type="common">Parasitic worm</name>
    <dbReference type="NCBI Taxonomy" id="38744"/>
    <lineage>
        <taxon>Eukaryota</taxon>
        <taxon>Metazoa</taxon>
        <taxon>Spiralia</taxon>
        <taxon>Lophotrochozoa</taxon>
        <taxon>Platyhelminthes</taxon>
        <taxon>Trematoda</taxon>
        <taxon>Digenea</taxon>
        <taxon>Strigeidida</taxon>
        <taxon>Schistosomatoidea</taxon>
        <taxon>Schistosomatidae</taxon>
        <taxon>Schistosoma</taxon>
    </lineage>
</organism>
<protein>
    <recommendedName>
        <fullName evidence="4">GPI transamidase component PIG-T</fullName>
    </recommendedName>
</protein>
<name>A0AAE1ZGB7_SCHME</name>
<gene>
    <name evidence="2" type="ORF">MN116_004011</name>
</gene>
<proteinExistence type="predicted"/>
<keyword evidence="1" id="KW-0732">Signal</keyword>
<dbReference type="GO" id="GO:0016255">
    <property type="term" value="P:attachment of GPI anchor to protein"/>
    <property type="evidence" value="ECO:0007669"/>
    <property type="project" value="InterPro"/>
</dbReference>
<dbReference type="GO" id="GO:0042765">
    <property type="term" value="C:GPI-anchor transamidase complex"/>
    <property type="evidence" value="ECO:0007669"/>
    <property type="project" value="InterPro"/>
</dbReference>
<dbReference type="Pfam" id="PF04113">
    <property type="entry name" value="Gpi16"/>
    <property type="match status" value="2"/>
</dbReference>
<reference evidence="2" key="1">
    <citation type="submission" date="2022-04" db="EMBL/GenBank/DDBJ databases">
        <authorList>
            <person name="Xu L."/>
            <person name="Lv Z."/>
        </authorList>
    </citation>
    <scope>NUCLEOTIDE SEQUENCE</scope>
    <source>
        <strain evidence="2">LV_2022a</strain>
    </source>
</reference>
<evidence type="ECO:0008006" key="4">
    <source>
        <dbReference type="Google" id="ProtNLM"/>
    </source>
</evidence>
<dbReference type="AlphaFoldDB" id="A0AAE1ZGB7"/>
<dbReference type="EMBL" id="JALJAT010000002">
    <property type="protein sequence ID" value="KAK4472792.1"/>
    <property type="molecule type" value="Genomic_DNA"/>
</dbReference>
<dbReference type="PANTHER" id="PTHR12959:SF11">
    <property type="entry name" value="GPI TRANSAMIDASE COMPONENT PIG-T"/>
    <property type="match status" value="1"/>
</dbReference>
<dbReference type="PANTHER" id="PTHR12959">
    <property type="entry name" value="GPI TRANSAMIDASE COMPONENT PIG-T-RELATED"/>
    <property type="match status" value="1"/>
</dbReference>
<dbReference type="InterPro" id="IPR007245">
    <property type="entry name" value="PIG-T"/>
</dbReference>
<keyword evidence="3" id="KW-1185">Reference proteome</keyword>
<sequence>MYSISSFYLLAFLVLYSPIYCENFDEELLIKELGHGYTAFHFNFAAITSETVFRSKHYNILPKSIIQIVEKYSVNEFHLSISRGIWDERWGSNFVSVSPSGAELWAWFGNQTSNVDQSWFELTHALSGLFCASLNRLSTSEHFTSPVHSYKPLGVSEFGKVSGEIRYSQLPGEALCSENLTPWTKYLPCKSFVGLGSLLRPTSLFKSNYNTMTIGVRRICLDLDCYTVELELTETLTVVFDRSLMFSKITSPWSIKSILSSELRGTCDAANSSRVFILTSYEDTSLPSHNVLKIDYPDSRVMAAYLTKDLSPSFTSFPFVTTGKKSTSQHLPLVSATKHITGSGNVRGGVKALLTNRADLHMMVVYFDLIPWYAQVYFSSLRIYCVDPKTQNKTVITPHWLVIKPGLARKRMATIELIITLPALSQVIITYEFRKVLQRWNEFPPDANHGFFLPAATVSYTLNNEQLNYINKTKHAAFQNLNLPNWASSYNQFFIGTQRTADARLGDGFVRLHTPVSLVTMPTPDFSMPFNVLCLVCSVIAVVFGSVHKATTTVLNVTPQVTIKDPIWKRLTSRLLTKANTSQTMSEKKISTTVLKNHDKID</sequence>
<evidence type="ECO:0000313" key="2">
    <source>
        <dbReference type="EMBL" id="KAK4472792.1"/>
    </source>
</evidence>
<reference evidence="2" key="2">
    <citation type="journal article" date="2023" name="Infect Dis Poverty">
        <title>Chromosome-scale genome of the human blood fluke Schistosoma mekongi and its implications for public health.</title>
        <authorList>
            <person name="Zhou M."/>
            <person name="Xu L."/>
            <person name="Xu D."/>
            <person name="Chen W."/>
            <person name="Khan J."/>
            <person name="Hu Y."/>
            <person name="Huang H."/>
            <person name="Wei H."/>
            <person name="Zhang Y."/>
            <person name="Chusongsang P."/>
            <person name="Tanasarnprasert K."/>
            <person name="Hu X."/>
            <person name="Limpanont Y."/>
            <person name="Lv Z."/>
        </authorList>
    </citation>
    <scope>NUCLEOTIDE SEQUENCE</scope>
    <source>
        <strain evidence="2">LV_2022a</strain>
    </source>
</reference>
<evidence type="ECO:0000313" key="3">
    <source>
        <dbReference type="Proteomes" id="UP001292079"/>
    </source>
</evidence>
<evidence type="ECO:0000256" key="1">
    <source>
        <dbReference type="SAM" id="SignalP"/>
    </source>
</evidence>
<feature type="chain" id="PRO_5042154734" description="GPI transamidase component PIG-T" evidence="1">
    <location>
        <begin position="22"/>
        <end position="602"/>
    </location>
</feature>
<accession>A0AAE1ZGB7</accession>
<feature type="signal peptide" evidence="1">
    <location>
        <begin position="1"/>
        <end position="21"/>
    </location>
</feature>